<evidence type="ECO:0000256" key="4">
    <source>
        <dbReference type="ARBA" id="ARBA00023136"/>
    </source>
</evidence>
<dbReference type="STRING" id="1123029.SAMN02745172_01967"/>
<name>A0A1M7ZJM5_9HYPH</name>
<evidence type="ECO:0000256" key="3">
    <source>
        <dbReference type="ARBA" id="ARBA00022989"/>
    </source>
</evidence>
<gene>
    <name evidence="6" type="ORF">SAMN02745172_01967</name>
</gene>
<accession>A0A1M7ZJM5</accession>
<dbReference type="OrthoDB" id="5421146at2"/>
<reference evidence="6 7" key="1">
    <citation type="submission" date="2016-12" db="EMBL/GenBank/DDBJ databases">
        <authorList>
            <person name="Song W.-J."/>
            <person name="Kurnit D.M."/>
        </authorList>
    </citation>
    <scope>NUCLEOTIDE SEQUENCE [LARGE SCALE GENOMIC DNA]</scope>
    <source>
        <strain evidence="6 7">DSM 19599</strain>
    </source>
</reference>
<keyword evidence="2 5" id="KW-0812">Transmembrane</keyword>
<dbReference type="Pfam" id="PF07264">
    <property type="entry name" value="EI24"/>
    <property type="match status" value="1"/>
</dbReference>
<keyword evidence="4 5" id="KW-0472">Membrane</keyword>
<comment type="subcellular location">
    <subcellularLocation>
        <location evidence="1">Membrane</location>
        <topology evidence="1">Multi-pass membrane protein</topology>
    </subcellularLocation>
</comment>
<proteinExistence type="predicted"/>
<protein>
    <submittedName>
        <fullName evidence="6">CysZ protein</fullName>
    </submittedName>
</protein>
<dbReference type="EMBL" id="FRXO01000003">
    <property type="protein sequence ID" value="SHO65093.1"/>
    <property type="molecule type" value="Genomic_DNA"/>
</dbReference>
<keyword evidence="3 5" id="KW-1133">Transmembrane helix</keyword>
<dbReference type="InterPro" id="IPR059112">
    <property type="entry name" value="CysZ/EI24"/>
</dbReference>
<evidence type="ECO:0000256" key="5">
    <source>
        <dbReference type="SAM" id="Phobius"/>
    </source>
</evidence>
<evidence type="ECO:0000313" key="6">
    <source>
        <dbReference type="EMBL" id="SHO65093.1"/>
    </source>
</evidence>
<keyword evidence="7" id="KW-1185">Reference proteome</keyword>
<dbReference type="RefSeq" id="WP_073628004.1">
    <property type="nucleotide sequence ID" value="NZ_FRXO01000003.1"/>
</dbReference>
<feature type="transmembrane region" description="Helical" evidence="5">
    <location>
        <begin position="119"/>
        <end position="147"/>
    </location>
</feature>
<feature type="transmembrane region" description="Helical" evidence="5">
    <location>
        <begin position="20"/>
        <end position="47"/>
    </location>
</feature>
<evidence type="ECO:0000256" key="1">
    <source>
        <dbReference type="ARBA" id="ARBA00004141"/>
    </source>
</evidence>
<dbReference type="Proteomes" id="UP000186406">
    <property type="component" value="Unassembled WGS sequence"/>
</dbReference>
<dbReference type="NCBIfam" id="NF009407">
    <property type="entry name" value="PRK12768.1"/>
    <property type="match status" value="1"/>
</dbReference>
<evidence type="ECO:0000313" key="7">
    <source>
        <dbReference type="Proteomes" id="UP000186406"/>
    </source>
</evidence>
<feature type="transmembrane region" description="Helical" evidence="5">
    <location>
        <begin position="179"/>
        <end position="205"/>
    </location>
</feature>
<evidence type="ECO:0000256" key="2">
    <source>
        <dbReference type="ARBA" id="ARBA00022692"/>
    </source>
</evidence>
<organism evidence="6 7">
    <name type="scientific">Pseudoxanthobacter soli DSM 19599</name>
    <dbReference type="NCBI Taxonomy" id="1123029"/>
    <lineage>
        <taxon>Bacteria</taxon>
        <taxon>Pseudomonadati</taxon>
        <taxon>Pseudomonadota</taxon>
        <taxon>Alphaproteobacteria</taxon>
        <taxon>Hyphomicrobiales</taxon>
        <taxon>Segnochrobactraceae</taxon>
        <taxon>Pseudoxanthobacter</taxon>
    </lineage>
</organism>
<sequence length="221" mass="23647">MFNDAVEAFREVLTPPFRAILLRSVAITIGLLIVLGIGLEALLTWALDLPYPWLNVTASILGGVGILIALAFMVGPVTSLLAGFFADDAAEIVERTRFPQDPPGVALPLGRSLVVTIRFALVTLAGNIVALALLLVPGVNIAAFFVVNGYLLGREYFEAAAMRFRPVEEARAFRRRHGVAVFVAGLVVAVVLAIPFVNLVTPLFATAFMVRLHKRLSAAAG</sequence>
<feature type="transmembrane region" description="Helical" evidence="5">
    <location>
        <begin position="53"/>
        <end position="74"/>
    </location>
</feature>
<dbReference type="AlphaFoldDB" id="A0A1M7ZJM5"/>